<dbReference type="AlphaFoldDB" id="A0A1F8BBT5"/>
<name>A0A1F8BBT5_9BACT</name>
<accession>A0A1F8BBT5</accession>
<protein>
    <submittedName>
        <fullName evidence="1">Uncharacterized protein</fullName>
    </submittedName>
</protein>
<dbReference type="Proteomes" id="UP000177082">
    <property type="component" value="Unassembled WGS sequence"/>
</dbReference>
<proteinExistence type="predicted"/>
<organism evidence="1 2">
    <name type="scientific">Candidatus Woesebacteria bacterium RIFCSPLOWO2_01_FULL_39_21</name>
    <dbReference type="NCBI Taxonomy" id="1802519"/>
    <lineage>
        <taxon>Bacteria</taxon>
        <taxon>Candidatus Woeseibacteriota</taxon>
    </lineage>
</organism>
<comment type="caution">
    <text evidence="1">The sequence shown here is derived from an EMBL/GenBank/DDBJ whole genome shotgun (WGS) entry which is preliminary data.</text>
</comment>
<dbReference type="STRING" id="1802519.A2961_04100"/>
<reference evidence="1 2" key="1">
    <citation type="journal article" date="2016" name="Nat. Commun.">
        <title>Thousands of microbial genomes shed light on interconnected biogeochemical processes in an aquifer system.</title>
        <authorList>
            <person name="Anantharaman K."/>
            <person name="Brown C.T."/>
            <person name="Hug L.A."/>
            <person name="Sharon I."/>
            <person name="Castelle C.J."/>
            <person name="Probst A.J."/>
            <person name="Thomas B.C."/>
            <person name="Singh A."/>
            <person name="Wilkins M.J."/>
            <person name="Karaoz U."/>
            <person name="Brodie E.L."/>
            <person name="Williams K.H."/>
            <person name="Hubbard S.S."/>
            <person name="Banfield J.F."/>
        </authorList>
    </citation>
    <scope>NUCLEOTIDE SEQUENCE [LARGE SCALE GENOMIC DNA]</scope>
</reference>
<evidence type="ECO:0000313" key="2">
    <source>
        <dbReference type="Proteomes" id="UP000177082"/>
    </source>
</evidence>
<evidence type="ECO:0000313" key="1">
    <source>
        <dbReference type="EMBL" id="OGM61501.1"/>
    </source>
</evidence>
<gene>
    <name evidence="1" type="ORF">A2961_04100</name>
</gene>
<sequence>MEGDVEYGPISRDWEDQKLQFAPFSFKLHLPPMRKARIIIERNKWGQIEKARSPFVKTHHLKL</sequence>
<dbReference type="EMBL" id="MGHF01000037">
    <property type="protein sequence ID" value="OGM61501.1"/>
    <property type="molecule type" value="Genomic_DNA"/>
</dbReference>